<dbReference type="CDD" id="cd03215">
    <property type="entry name" value="ABC_Carb_Monos_II"/>
    <property type="match status" value="1"/>
</dbReference>
<dbReference type="PROSITE" id="PS50893">
    <property type="entry name" value="ABC_TRANSPORTER_2"/>
    <property type="match status" value="2"/>
</dbReference>
<evidence type="ECO:0000256" key="5">
    <source>
        <dbReference type="ARBA" id="ARBA00022840"/>
    </source>
</evidence>
<evidence type="ECO:0000256" key="4">
    <source>
        <dbReference type="ARBA" id="ARBA00022741"/>
    </source>
</evidence>
<name>A0A644TCE1_9ZZZZ</name>
<dbReference type="PANTHER" id="PTHR43790:SF3">
    <property type="entry name" value="D-ALLOSE IMPORT ATP-BINDING PROTEIN ALSA-RELATED"/>
    <property type="match status" value="1"/>
</dbReference>
<evidence type="ECO:0000313" key="9">
    <source>
        <dbReference type="EMBL" id="MPL64578.1"/>
    </source>
</evidence>
<dbReference type="InterPro" id="IPR027417">
    <property type="entry name" value="P-loop_NTPase"/>
</dbReference>
<dbReference type="Pfam" id="PF00005">
    <property type="entry name" value="ABC_tran"/>
    <property type="match status" value="2"/>
</dbReference>
<evidence type="ECO:0000256" key="6">
    <source>
        <dbReference type="ARBA" id="ARBA00022967"/>
    </source>
</evidence>
<dbReference type="PANTHER" id="PTHR43790">
    <property type="entry name" value="CARBOHYDRATE TRANSPORT ATP-BINDING PROTEIN MG119-RELATED"/>
    <property type="match status" value="1"/>
</dbReference>
<comment type="caution">
    <text evidence="9">The sequence shown here is derived from an EMBL/GenBank/DDBJ whole genome shotgun (WGS) entry which is preliminary data.</text>
</comment>
<evidence type="ECO:0000256" key="1">
    <source>
        <dbReference type="ARBA" id="ARBA00022448"/>
    </source>
</evidence>
<keyword evidence="6" id="KW-1278">Translocase</keyword>
<dbReference type="EC" id="3.6.3.17" evidence="9"/>
<evidence type="ECO:0000259" key="8">
    <source>
        <dbReference type="PROSITE" id="PS50893"/>
    </source>
</evidence>
<feature type="domain" description="ABC transporter" evidence="8">
    <location>
        <begin position="260"/>
        <end position="512"/>
    </location>
</feature>
<dbReference type="InterPro" id="IPR050107">
    <property type="entry name" value="ABC_carbohydrate_import_ATPase"/>
</dbReference>
<dbReference type="EMBL" id="VSSQ01000025">
    <property type="protein sequence ID" value="MPL64578.1"/>
    <property type="molecule type" value="Genomic_DNA"/>
</dbReference>
<dbReference type="InterPro" id="IPR003439">
    <property type="entry name" value="ABC_transporter-like_ATP-bd"/>
</dbReference>
<dbReference type="Gene3D" id="3.40.50.300">
    <property type="entry name" value="P-loop containing nucleotide triphosphate hydrolases"/>
    <property type="match status" value="2"/>
</dbReference>
<dbReference type="SUPFAM" id="SSF52540">
    <property type="entry name" value="P-loop containing nucleoside triphosphate hydrolases"/>
    <property type="match status" value="2"/>
</dbReference>
<proteinExistence type="predicted"/>
<keyword evidence="1" id="KW-0813">Transport</keyword>
<sequence length="513" mass="55950">MIEYSLQRSGAKKDLAVKPPLLRMENISKSFLGVKVLDRVDFTVERAEVVAFLGANGAGKSTLMKILCGVYHADEGRILLDGKQASFNNPLQAYGAGISVVHQESSLIPTLTIIENLFLGREYSRPGGVLDEAAMLKEYETLCARFGLSISPGTKARDLSPANKKMAEIMKAVSRKSSILIMDEPTDALSSQEITRLFGIVGELKSQGMSIIFITHFLDEVKSIADSATVIRDGRIVADHISPSTPIRNIVALMLGKEASERQTYAKASPGPVMMEVRDLTRGNEFSNVSFELRAGEVLGLVGVVGSGKTELARALFGASQSHTGTIRLEGRQLRFKSPAQAVKQGMGMAPEDRKTLGLILEHDIESNISLSSLGDIARYGFINGNKEKNRAADVASRLSIKYVDLKQKIKFLSGGNQQKCVLARWLLASPQVLVLDEPTRGIDVATKEQIYAIVRDLAAKGKSVLYLSGDPAEVLIVADRIMVMQKGRIKRVFDTVPTEDLLLKEMIEVSNE</sequence>
<accession>A0A644TCE1</accession>
<evidence type="ECO:0000256" key="3">
    <source>
        <dbReference type="ARBA" id="ARBA00022597"/>
    </source>
</evidence>
<keyword evidence="9" id="KW-0378">Hydrolase</keyword>
<dbReference type="CDD" id="cd03216">
    <property type="entry name" value="ABC_Carb_Monos_I"/>
    <property type="match status" value="1"/>
</dbReference>
<keyword evidence="4" id="KW-0547">Nucleotide-binding</keyword>
<dbReference type="SMART" id="SM00382">
    <property type="entry name" value="AAA"/>
    <property type="match status" value="2"/>
</dbReference>
<organism evidence="9">
    <name type="scientific">bioreactor metagenome</name>
    <dbReference type="NCBI Taxonomy" id="1076179"/>
    <lineage>
        <taxon>unclassified sequences</taxon>
        <taxon>metagenomes</taxon>
        <taxon>ecological metagenomes</taxon>
    </lineage>
</organism>
<evidence type="ECO:0000256" key="2">
    <source>
        <dbReference type="ARBA" id="ARBA00022475"/>
    </source>
</evidence>
<keyword evidence="2" id="KW-1003">Cell membrane</keyword>
<keyword evidence="7" id="KW-0472">Membrane</keyword>
<keyword evidence="5 9" id="KW-0067">ATP-binding</keyword>
<gene>
    <name evidence="9" type="primary">rbsA_5</name>
    <name evidence="9" type="ORF">SDC9_10233</name>
</gene>
<dbReference type="GO" id="GO:0005524">
    <property type="term" value="F:ATP binding"/>
    <property type="evidence" value="ECO:0007669"/>
    <property type="project" value="UniProtKB-KW"/>
</dbReference>
<dbReference type="AlphaFoldDB" id="A0A644TCE1"/>
<evidence type="ECO:0000256" key="7">
    <source>
        <dbReference type="ARBA" id="ARBA00023136"/>
    </source>
</evidence>
<dbReference type="GO" id="GO:0016887">
    <property type="term" value="F:ATP hydrolysis activity"/>
    <property type="evidence" value="ECO:0007669"/>
    <property type="project" value="InterPro"/>
</dbReference>
<protein>
    <submittedName>
        <fullName evidence="9">Ribose import ATP-binding protein RbsA</fullName>
        <ecNumber evidence="9">3.6.3.17</ecNumber>
    </submittedName>
</protein>
<dbReference type="InterPro" id="IPR003593">
    <property type="entry name" value="AAA+_ATPase"/>
</dbReference>
<feature type="domain" description="ABC transporter" evidence="8">
    <location>
        <begin position="22"/>
        <end position="258"/>
    </location>
</feature>
<keyword evidence="3" id="KW-0762">Sugar transport</keyword>
<reference evidence="9" key="1">
    <citation type="submission" date="2019-08" db="EMBL/GenBank/DDBJ databases">
        <authorList>
            <person name="Kucharzyk K."/>
            <person name="Murdoch R.W."/>
            <person name="Higgins S."/>
            <person name="Loffler F."/>
        </authorList>
    </citation>
    <scope>NUCLEOTIDE SEQUENCE</scope>
</reference>